<protein>
    <submittedName>
        <fullName evidence="1">Uncharacterized protein</fullName>
    </submittedName>
</protein>
<organism evidence="1">
    <name type="scientific">uncultured Dysgonomonas sp</name>
    <dbReference type="NCBI Taxonomy" id="206096"/>
    <lineage>
        <taxon>Bacteria</taxon>
        <taxon>Pseudomonadati</taxon>
        <taxon>Bacteroidota</taxon>
        <taxon>Bacteroidia</taxon>
        <taxon>Bacteroidales</taxon>
        <taxon>Dysgonomonadaceae</taxon>
        <taxon>Dysgonomonas</taxon>
        <taxon>environmental samples</taxon>
    </lineage>
</organism>
<dbReference type="AntiFam" id="ANF00010">
    <property type="entry name" value="tRNA translation"/>
</dbReference>
<accession>A0A212K1L7</accession>
<name>A0A212K1L7_9BACT</name>
<gene>
    <name evidence="1" type="ORF">KL86DYS1_31137</name>
</gene>
<dbReference type="EMBL" id="FLUM01000003">
    <property type="protein sequence ID" value="SBW05532.1"/>
    <property type="molecule type" value="Genomic_DNA"/>
</dbReference>
<reference evidence="1" key="1">
    <citation type="submission" date="2016-04" db="EMBL/GenBank/DDBJ databases">
        <authorList>
            <person name="Evans L.H."/>
            <person name="Alamgir A."/>
            <person name="Owens N."/>
            <person name="Weber N.D."/>
            <person name="Virtaneva K."/>
            <person name="Barbian K."/>
            <person name="Babar A."/>
            <person name="Rosenke K."/>
        </authorList>
    </citation>
    <scope>NUCLEOTIDE SEQUENCE</scope>
    <source>
        <strain evidence="1">86-1</strain>
    </source>
</reference>
<dbReference type="AlphaFoldDB" id="A0A212K1L7"/>
<evidence type="ECO:0000313" key="1">
    <source>
        <dbReference type="EMBL" id="SBW05532.1"/>
    </source>
</evidence>
<proteinExistence type="predicted"/>
<sequence>MKIISKNFEKLKIAFIFALAIAKVAQLVEHDLAKVGVAGSNPVFRSGSERIG</sequence>